<comment type="subcellular location">
    <subcellularLocation>
        <location evidence="2">Cell membrane</location>
        <topology evidence="2">Multi-pass membrane protein</topology>
    </subcellularLocation>
</comment>
<evidence type="ECO:0000256" key="11">
    <source>
        <dbReference type="ARBA" id="ARBA00022692"/>
    </source>
</evidence>
<evidence type="ECO:0000256" key="20">
    <source>
        <dbReference type="ARBA" id="ARBA00032253"/>
    </source>
</evidence>
<evidence type="ECO:0000256" key="17">
    <source>
        <dbReference type="ARBA" id="ARBA00023264"/>
    </source>
</evidence>
<protein>
    <recommendedName>
        <fullName evidence="7">Phosphatidate cytidylyltransferase</fullName>
        <ecNumber evidence="6">2.7.7.41</ecNumber>
    </recommendedName>
    <alternativeName>
        <fullName evidence="20">CDP-DAG synthase</fullName>
    </alternativeName>
    <alternativeName>
        <fullName evidence="22">CDP-DG synthase</fullName>
    </alternativeName>
    <alternativeName>
        <fullName evidence="18">CDP-diacylglycerol synthase</fullName>
    </alternativeName>
    <alternativeName>
        <fullName evidence="21">CDP-diglyceride pyrophosphorylase</fullName>
    </alternativeName>
    <alternativeName>
        <fullName evidence="23">CDP-diglyceride synthase</fullName>
    </alternativeName>
    <alternativeName>
        <fullName evidence="19">CTP:phosphatidate cytidylyltransferase</fullName>
    </alternativeName>
</protein>
<keyword evidence="8" id="KW-1003">Cell membrane</keyword>
<dbReference type="GO" id="GO:0004605">
    <property type="term" value="F:phosphatidate cytidylyltransferase activity"/>
    <property type="evidence" value="ECO:0007669"/>
    <property type="project" value="UniProtKB-EC"/>
</dbReference>
<feature type="transmembrane region" description="Helical" evidence="24">
    <location>
        <begin position="34"/>
        <end position="52"/>
    </location>
</feature>
<evidence type="ECO:0000256" key="21">
    <source>
        <dbReference type="ARBA" id="ARBA00032396"/>
    </source>
</evidence>
<evidence type="ECO:0000256" key="10">
    <source>
        <dbReference type="ARBA" id="ARBA00022679"/>
    </source>
</evidence>
<feature type="transmembrane region" description="Helical" evidence="24">
    <location>
        <begin position="9"/>
        <end position="28"/>
    </location>
</feature>
<evidence type="ECO:0000256" key="4">
    <source>
        <dbReference type="ARBA" id="ARBA00005189"/>
    </source>
</evidence>
<evidence type="ECO:0000256" key="24">
    <source>
        <dbReference type="SAM" id="Phobius"/>
    </source>
</evidence>
<evidence type="ECO:0000313" key="25">
    <source>
        <dbReference type="EMBL" id="BAL58785.1"/>
    </source>
</evidence>
<evidence type="ECO:0000256" key="22">
    <source>
        <dbReference type="ARBA" id="ARBA00032743"/>
    </source>
</evidence>
<organism evidence="25">
    <name type="scientific">Acetithermum autotrophicum</name>
    <dbReference type="NCBI Taxonomy" id="1446466"/>
    <lineage>
        <taxon>Bacteria</taxon>
        <taxon>Candidatus Bipolaricaulota</taxon>
        <taxon>Candidatus Acetithermum</taxon>
    </lineage>
</organism>
<evidence type="ECO:0000256" key="18">
    <source>
        <dbReference type="ARBA" id="ARBA00029893"/>
    </source>
</evidence>
<evidence type="ECO:0000256" key="2">
    <source>
        <dbReference type="ARBA" id="ARBA00004651"/>
    </source>
</evidence>
<keyword evidence="10 25" id="KW-0808">Transferase</keyword>
<evidence type="ECO:0000256" key="13">
    <source>
        <dbReference type="ARBA" id="ARBA00022989"/>
    </source>
</evidence>
<keyword evidence="15 24" id="KW-0472">Membrane</keyword>
<accession>H5SQM3</accession>
<evidence type="ECO:0000256" key="14">
    <source>
        <dbReference type="ARBA" id="ARBA00023098"/>
    </source>
</evidence>
<evidence type="ECO:0000256" key="7">
    <source>
        <dbReference type="ARBA" id="ARBA00019373"/>
    </source>
</evidence>
<keyword evidence="16" id="KW-0594">Phospholipid biosynthesis</keyword>
<gene>
    <name evidence="25" type="ORF">HGMM_OP2C333</name>
</gene>
<evidence type="ECO:0000256" key="5">
    <source>
        <dbReference type="ARBA" id="ARBA00010185"/>
    </source>
</evidence>
<feature type="transmembrane region" description="Helical" evidence="24">
    <location>
        <begin position="177"/>
        <end position="195"/>
    </location>
</feature>
<dbReference type="PANTHER" id="PTHR46382">
    <property type="entry name" value="PHOSPHATIDATE CYTIDYLYLTRANSFERASE"/>
    <property type="match status" value="1"/>
</dbReference>
<comment type="pathway">
    <text evidence="4">Lipid metabolism.</text>
</comment>
<evidence type="ECO:0000256" key="8">
    <source>
        <dbReference type="ARBA" id="ARBA00022475"/>
    </source>
</evidence>
<feature type="transmembrane region" description="Helical" evidence="24">
    <location>
        <begin position="59"/>
        <end position="76"/>
    </location>
</feature>
<feature type="transmembrane region" description="Helical" evidence="24">
    <location>
        <begin position="249"/>
        <end position="267"/>
    </location>
</feature>
<reference evidence="25" key="2">
    <citation type="journal article" date="2012" name="PLoS ONE">
        <title>A Deeply Branching Thermophilic Bacterium with an Ancient Acetyl-CoA Pathway Dominates a Subsurface Ecosystem.</title>
        <authorList>
            <person name="Takami H."/>
            <person name="Noguchi H."/>
            <person name="Takaki Y."/>
            <person name="Uchiyama I."/>
            <person name="Toyoda A."/>
            <person name="Nishi S."/>
            <person name="Chee G.-J."/>
            <person name="Arai W."/>
            <person name="Nunoura T."/>
            <person name="Itoh T."/>
            <person name="Hattori M."/>
            <person name="Takai K."/>
        </authorList>
    </citation>
    <scope>NUCLEOTIDE SEQUENCE</scope>
</reference>
<dbReference type="GO" id="GO:0005886">
    <property type="term" value="C:plasma membrane"/>
    <property type="evidence" value="ECO:0007669"/>
    <property type="project" value="UniProtKB-SubCell"/>
</dbReference>
<dbReference type="PANTHER" id="PTHR46382:SF1">
    <property type="entry name" value="PHOSPHATIDATE CYTIDYLYLTRANSFERASE"/>
    <property type="match status" value="1"/>
</dbReference>
<keyword evidence="17" id="KW-1208">Phospholipid metabolism</keyword>
<keyword evidence="13 24" id="KW-1133">Transmembrane helix</keyword>
<reference evidence="25" key="1">
    <citation type="journal article" date="2005" name="Environ. Microbiol.">
        <title>Genetic and functional properties of uncultivated thermophilic crenarchaeotes from a subsurface gold mine as revealed by analysis of genome fragments.</title>
        <authorList>
            <person name="Nunoura T."/>
            <person name="Hirayama H."/>
            <person name="Takami H."/>
            <person name="Oida H."/>
            <person name="Nishi S."/>
            <person name="Shimamura S."/>
            <person name="Suzuki Y."/>
            <person name="Inagaki F."/>
            <person name="Takai K."/>
            <person name="Nealson K.H."/>
            <person name="Horikoshi K."/>
        </authorList>
    </citation>
    <scope>NUCLEOTIDE SEQUENCE</scope>
</reference>
<evidence type="ECO:0000256" key="23">
    <source>
        <dbReference type="ARBA" id="ARBA00033406"/>
    </source>
</evidence>
<comment type="similarity">
    <text evidence="5">Belongs to the CDS family.</text>
</comment>
<name>H5SQM3_ACEAU</name>
<feature type="transmembrane region" description="Helical" evidence="24">
    <location>
        <begin position="136"/>
        <end position="156"/>
    </location>
</feature>
<dbReference type="EMBL" id="AP011801">
    <property type="protein sequence ID" value="BAL58785.1"/>
    <property type="molecule type" value="Genomic_DNA"/>
</dbReference>
<dbReference type="AlphaFoldDB" id="H5SQM3"/>
<comment type="pathway">
    <text evidence="3">Phospholipid metabolism; CDP-diacylglycerol biosynthesis; CDP-diacylglycerol from sn-glycerol 3-phosphate: step 3/3.</text>
</comment>
<proteinExistence type="inferred from homology"/>
<keyword evidence="14" id="KW-0443">Lipid metabolism</keyword>
<evidence type="ECO:0000256" key="19">
    <source>
        <dbReference type="ARBA" id="ARBA00031825"/>
    </source>
</evidence>
<keyword evidence="9" id="KW-0444">Lipid biosynthesis</keyword>
<dbReference type="Pfam" id="PF01148">
    <property type="entry name" value="CTP_transf_1"/>
    <property type="match status" value="1"/>
</dbReference>
<evidence type="ECO:0000256" key="6">
    <source>
        <dbReference type="ARBA" id="ARBA00012487"/>
    </source>
</evidence>
<feature type="transmembrane region" description="Helical" evidence="24">
    <location>
        <begin position="109"/>
        <end position="130"/>
    </location>
</feature>
<evidence type="ECO:0000256" key="3">
    <source>
        <dbReference type="ARBA" id="ARBA00005119"/>
    </source>
</evidence>
<sequence length="270" mass="29341">MKDLLPRTITAIVAIAIVVSALALGWAWQSIWPVAFLGAFVVGVASWEYVQLLERNGIVLNRLFFVSSAVLVMLAYGTPEAAFGDLVLWAALVFPIALYLFDSDALRKILATMGGIIYIPYLLHFFYPLYRAADGALYGLLALVLVWGYDIGAYLAGSALGKNLLAPMISPRKSWEGVAGGFVLALALAAIAPIWKDWWASTPHMIALAGITSALTQLGDLLESRLKRLAQVKDAGGLMPGHGGLLDRIDGLLLAIPAIYFYFRFVLKWV</sequence>
<evidence type="ECO:0000256" key="15">
    <source>
        <dbReference type="ARBA" id="ARBA00023136"/>
    </source>
</evidence>
<evidence type="ECO:0000256" key="9">
    <source>
        <dbReference type="ARBA" id="ARBA00022516"/>
    </source>
</evidence>
<dbReference type="EC" id="2.7.7.41" evidence="6"/>
<comment type="catalytic activity">
    <reaction evidence="1">
        <text>a 1,2-diacyl-sn-glycero-3-phosphate + CTP + H(+) = a CDP-1,2-diacyl-sn-glycerol + diphosphate</text>
        <dbReference type="Rhea" id="RHEA:16229"/>
        <dbReference type="ChEBI" id="CHEBI:15378"/>
        <dbReference type="ChEBI" id="CHEBI:33019"/>
        <dbReference type="ChEBI" id="CHEBI:37563"/>
        <dbReference type="ChEBI" id="CHEBI:58332"/>
        <dbReference type="ChEBI" id="CHEBI:58608"/>
        <dbReference type="EC" id="2.7.7.41"/>
    </reaction>
</comment>
<dbReference type="GO" id="GO:0016024">
    <property type="term" value="P:CDP-diacylglycerol biosynthetic process"/>
    <property type="evidence" value="ECO:0007669"/>
    <property type="project" value="TreeGrafter"/>
</dbReference>
<feature type="transmembrane region" description="Helical" evidence="24">
    <location>
        <begin position="82"/>
        <end position="102"/>
    </location>
</feature>
<keyword evidence="11 24" id="KW-0812">Transmembrane</keyword>
<evidence type="ECO:0000256" key="12">
    <source>
        <dbReference type="ARBA" id="ARBA00022695"/>
    </source>
</evidence>
<evidence type="ECO:0000256" key="1">
    <source>
        <dbReference type="ARBA" id="ARBA00001698"/>
    </source>
</evidence>
<evidence type="ECO:0000256" key="16">
    <source>
        <dbReference type="ARBA" id="ARBA00023209"/>
    </source>
</evidence>
<keyword evidence="12 25" id="KW-0548">Nucleotidyltransferase</keyword>